<dbReference type="InterPro" id="IPR012902">
    <property type="entry name" value="N_methyl_site"/>
</dbReference>
<feature type="transmembrane region" description="Helical" evidence="2">
    <location>
        <begin position="12"/>
        <end position="35"/>
    </location>
</feature>
<protein>
    <submittedName>
        <fullName evidence="3">Type IV pilin protein</fullName>
    </submittedName>
</protein>
<dbReference type="PROSITE" id="PS00409">
    <property type="entry name" value="PROKAR_NTER_METHYL"/>
    <property type="match status" value="1"/>
</dbReference>
<comment type="caution">
    <text evidence="3">The sequence shown here is derived from an EMBL/GenBank/DDBJ whole genome shotgun (WGS) entry which is preliminary data.</text>
</comment>
<dbReference type="Proteomes" id="UP001382455">
    <property type="component" value="Unassembled WGS sequence"/>
</dbReference>
<organism evidence="3 4">
    <name type="scientific">Pseudoalteromonas spongiae</name>
    <dbReference type="NCBI Taxonomy" id="298657"/>
    <lineage>
        <taxon>Bacteria</taxon>
        <taxon>Pseudomonadati</taxon>
        <taxon>Pseudomonadota</taxon>
        <taxon>Gammaproteobacteria</taxon>
        <taxon>Alteromonadales</taxon>
        <taxon>Pseudoalteromonadaceae</taxon>
        <taxon>Pseudoalteromonas</taxon>
    </lineage>
</organism>
<dbReference type="Pfam" id="PF16732">
    <property type="entry name" value="ComP_DUS"/>
    <property type="match status" value="1"/>
</dbReference>
<dbReference type="NCBIfam" id="TIGR02532">
    <property type="entry name" value="IV_pilin_GFxxxE"/>
    <property type="match status" value="1"/>
</dbReference>
<accession>A0ABU8EPY2</accession>
<proteinExistence type="predicted"/>
<sequence length="134" mass="14396">MKKLSGFTLIELMIVVAIIGILTAIAYPSYVNYLYKGSRAEAMSSLLDIANRQEQFYADNHKYTASLSDLGVVSTSDSGLFTLTLTSDGSSFSVTASPLDYPATKDPECSGFKIDELGQKTATGSGGNNTCWNR</sequence>
<dbReference type="Gene3D" id="3.30.700.10">
    <property type="entry name" value="Glycoprotein, Type 4 Pilin"/>
    <property type="match status" value="1"/>
</dbReference>
<evidence type="ECO:0000256" key="2">
    <source>
        <dbReference type="SAM" id="Phobius"/>
    </source>
</evidence>
<dbReference type="PANTHER" id="PTHR30093:SF47">
    <property type="entry name" value="TYPE IV PILUS NON-CORE MINOR PILIN PILE"/>
    <property type="match status" value="1"/>
</dbReference>
<keyword evidence="2" id="KW-0472">Membrane</keyword>
<dbReference type="PRINTS" id="PR00813">
    <property type="entry name" value="BCTERIALGSPG"/>
</dbReference>
<keyword evidence="1" id="KW-0488">Methylation</keyword>
<dbReference type="InterPro" id="IPR045584">
    <property type="entry name" value="Pilin-like"/>
</dbReference>
<evidence type="ECO:0000313" key="4">
    <source>
        <dbReference type="Proteomes" id="UP001382455"/>
    </source>
</evidence>
<evidence type="ECO:0000256" key="1">
    <source>
        <dbReference type="ARBA" id="ARBA00022481"/>
    </source>
</evidence>
<dbReference type="InterPro" id="IPR031982">
    <property type="entry name" value="PilE-like"/>
</dbReference>
<dbReference type="PANTHER" id="PTHR30093">
    <property type="entry name" value="GENERAL SECRETION PATHWAY PROTEIN G"/>
    <property type="match status" value="1"/>
</dbReference>
<evidence type="ECO:0000313" key="3">
    <source>
        <dbReference type="EMBL" id="MEI4548932.1"/>
    </source>
</evidence>
<dbReference type="InterPro" id="IPR000983">
    <property type="entry name" value="Bac_GSPG_pilin"/>
</dbReference>
<keyword evidence="4" id="KW-1185">Reference proteome</keyword>
<keyword evidence="2" id="KW-1133">Transmembrane helix</keyword>
<dbReference type="EMBL" id="JBAWKS010000001">
    <property type="protein sequence ID" value="MEI4548932.1"/>
    <property type="molecule type" value="Genomic_DNA"/>
</dbReference>
<dbReference type="RefSeq" id="WP_100912977.1">
    <property type="nucleotide sequence ID" value="NZ_CP023398.1"/>
</dbReference>
<gene>
    <name evidence="3" type="ORF">WAE96_04290</name>
</gene>
<dbReference type="SUPFAM" id="SSF54523">
    <property type="entry name" value="Pili subunits"/>
    <property type="match status" value="1"/>
</dbReference>
<reference evidence="3 4" key="1">
    <citation type="submission" date="2023-12" db="EMBL/GenBank/DDBJ databases">
        <title>Friends and Foes: Symbiotic and Algicidal bacterial influence on Karenia brevis blooms.</title>
        <authorList>
            <person name="Fei C."/>
            <person name="Mohamed A.R."/>
            <person name="Booker A."/>
            <person name="Arshad M."/>
            <person name="Klass S."/>
            <person name="Ahn S."/>
            <person name="Gilbert P.M."/>
            <person name="Heil C.A."/>
            <person name="Martinez J.M."/>
            <person name="Amin S.A."/>
        </authorList>
    </citation>
    <scope>NUCLEOTIDE SEQUENCE [LARGE SCALE GENOMIC DNA]</scope>
    <source>
        <strain evidence="3 4">CE15</strain>
    </source>
</reference>
<name>A0ABU8EPY2_9GAMM</name>
<keyword evidence="2" id="KW-0812">Transmembrane</keyword>
<dbReference type="Pfam" id="PF07963">
    <property type="entry name" value="N_methyl"/>
    <property type="match status" value="1"/>
</dbReference>